<evidence type="ECO:0000313" key="4">
    <source>
        <dbReference type="EMBL" id="CAF2163330.1"/>
    </source>
</evidence>
<sequence length="478" mass="53981">MKHIIDFNFRNISEDSHLMDLESQEESSIAKEINDSSKNTRGKKIFIPATGTLGDVKPFMILAEELKKRGHIVWLGVHRRYQDIVKAAGFDVVEIGGDLEHFLSTSPEGIELRRNPSILKMGLVKRIFQPVIEEWFNGILSGVKDADLIVLTVASIFPGLSCIEKFPNIKAIGIYTFPVIRTVHFSPPGLGGKSGSLFKWANLLKWKIVDYAMSSIYNDKLNELRATNDLPPMKLNYERMTQFLFRKPLVSATIYSKYLIPCPSDWHENDHMVGPILEKENENFQPPTPILDFLTKWKNEKIIYVGLGSMMGTMFGADEQMEFIRKILLALDRNNCKAVMSLVGFKSADASTLSTADNIFYLTHAIPHSWLFIYMSATIHHGGAGTTHASLWYGLPTLVLSFGADQPFNGDRIFINRLGPRSISIRHTNVKNLTNAIRDLMIDNYNIYKTSAKKISELIKNEDGLSHCVRLIEAELAE</sequence>
<proteinExistence type="predicted"/>
<dbReference type="EMBL" id="CAJNRE010018289">
    <property type="protein sequence ID" value="CAF2163330.1"/>
    <property type="molecule type" value="Genomic_DNA"/>
</dbReference>
<accession>A0A816YIB1</accession>
<dbReference type="SUPFAM" id="SSF53756">
    <property type="entry name" value="UDP-Glycosyltransferase/glycogen phosphorylase"/>
    <property type="match status" value="1"/>
</dbReference>
<organism evidence="4 6">
    <name type="scientific">Rotaria magnacalcarata</name>
    <dbReference type="NCBI Taxonomy" id="392030"/>
    <lineage>
        <taxon>Eukaryota</taxon>
        <taxon>Metazoa</taxon>
        <taxon>Spiralia</taxon>
        <taxon>Gnathifera</taxon>
        <taxon>Rotifera</taxon>
        <taxon>Eurotatoria</taxon>
        <taxon>Bdelloidea</taxon>
        <taxon>Philodinida</taxon>
        <taxon>Philodinidae</taxon>
        <taxon>Rotaria</taxon>
    </lineage>
</organism>
<evidence type="ECO:0000313" key="6">
    <source>
        <dbReference type="Proteomes" id="UP000663824"/>
    </source>
</evidence>
<keyword evidence="1" id="KW-0808">Transferase</keyword>
<dbReference type="GO" id="GO:0005975">
    <property type="term" value="P:carbohydrate metabolic process"/>
    <property type="evidence" value="ECO:0007669"/>
    <property type="project" value="InterPro"/>
</dbReference>
<evidence type="ECO:0000313" key="5">
    <source>
        <dbReference type="EMBL" id="CAF3811322.1"/>
    </source>
</evidence>
<comment type="caution">
    <text evidence="4">The sequence shown here is derived from an EMBL/GenBank/DDBJ whole genome shotgun (WGS) entry which is preliminary data.</text>
</comment>
<dbReference type="Gene3D" id="3.40.50.2000">
    <property type="entry name" value="Glycogen Phosphorylase B"/>
    <property type="match status" value="2"/>
</dbReference>
<dbReference type="AlphaFoldDB" id="A0A816YIB1"/>
<dbReference type="GO" id="GO:0016906">
    <property type="term" value="F:sterol 3-beta-glucosyltransferase activity"/>
    <property type="evidence" value="ECO:0007669"/>
    <property type="project" value="UniProtKB-ARBA"/>
</dbReference>
<feature type="domain" description="Glycosyltransferase family 28 N-terminal" evidence="2">
    <location>
        <begin position="46"/>
        <end position="114"/>
    </location>
</feature>
<evidence type="ECO:0000259" key="2">
    <source>
        <dbReference type="Pfam" id="PF03033"/>
    </source>
</evidence>
<dbReference type="PANTHER" id="PTHR48050:SF13">
    <property type="entry name" value="STEROL 3-BETA-GLUCOSYLTRANSFERASE UGT80A2"/>
    <property type="match status" value="1"/>
</dbReference>
<evidence type="ECO:0008006" key="7">
    <source>
        <dbReference type="Google" id="ProtNLM"/>
    </source>
</evidence>
<gene>
    <name evidence="4" type="ORF">MBJ925_LOCUS33308</name>
    <name evidence="5" type="ORF">SMN809_LOCUS1743</name>
</gene>
<evidence type="ECO:0000256" key="1">
    <source>
        <dbReference type="ARBA" id="ARBA00022679"/>
    </source>
</evidence>
<feature type="domain" description="Erythromycin biosynthesis protein CIII-like C-terminal" evidence="3">
    <location>
        <begin position="357"/>
        <end position="438"/>
    </location>
</feature>
<dbReference type="Pfam" id="PF06722">
    <property type="entry name" value="EryCIII-like_C"/>
    <property type="match status" value="1"/>
</dbReference>
<dbReference type="InterPro" id="IPR010610">
    <property type="entry name" value="EryCIII-like_C"/>
</dbReference>
<dbReference type="PANTHER" id="PTHR48050">
    <property type="entry name" value="STEROL 3-BETA-GLUCOSYLTRANSFERASE"/>
    <property type="match status" value="1"/>
</dbReference>
<evidence type="ECO:0000259" key="3">
    <source>
        <dbReference type="Pfam" id="PF06722"/>
    </source>
</evidence>
<protein>
    <recommendedName>
        <fullName evidence="7">Glycosyltransferase</fullName>
    </recommendedName>
</protein>
<dbReference type="InterPro" id="IPR004276">
    <property type="entry name" value="GlycoTrans_28_N"/>
</dbReference>
<dbReference type="Proteomes" id="UP000676336">
    <property type="component" value="Unassembled WGS sequence"/>
</dbReference>
<dbReference type="Pfam" id="PF03033">
    <property type="entry name" value="Glyco_transf_28"/>
    <property type="match status" value="1"/>
</dbReference>
<dbReference type="InterPro" id="IPR050426">
    <property type="entry name" value="Glycosyltransferase_28"/>
</dbReference>
<dbReference type="Proteomes" id="UP000663824">
    <property type="component" value="Unassembled WGS sequence"/>
</dbReference>
<reference evidence="4" key="1">
    <citation type="submission" date="2021-02" db="EMBL/GenBank/DDBJ databases">
        <authorList>
            <person name="Nowell W R."/>
        </authorList>
    </citation>
    <scope>NUCLEOTIDE SEQUENCE</scope>
</reference>
<dbReference type="InterPro" id="IPR002213">
    <property type="entry name" value="UDP_glucos_trans"/>
</dbReference>
<dbReference type="EMBL" id="CAJOBI010000283">
    <property type="protein sequence ID" value="CAF3811322.1"/>
    <property type="molecule type" value="Genomic_DNA"/>
</dbReference>
<name>A0A816YIB1_9BILA</name>
<dbReference type="CDD" id="cd03784">
    <property type="entry name" value="GT1_Gtf-like"/>
    <property type="match status" value="1"/>
</dbReference>